<evidence type="ECO:0000313" key="1">
    <source>
        <dbReference type="EMBL" id="CAA9382342.1"/>
    </source>
</evidence>
<dbReference type="EMBL" id="CADCUR010000034">
    <property type="protein sequence ID" value="CAA9382342.1"/>
    <property type="molecule type" value="Genomic_DNA"/>
</dbReference>
<reference evidence="1" key="1">
    <citation type="submission" date="2020-02" db="EMBL/GenBank/DDBJ databases">
        <authorList>
            <person name="Meier V. D."/>
        </authorList>
    </citation>
    <scope>NUCLEOTIDE SEQUENCE</scope>
    <source>
        <strain evidence="1">AVDCRST_MAG74</strain>
    </source>
</reference>
<proteinExistence type="predicted"/>
<evidence type="ECO:0008006" key="2">
    <source>
        <dbReference type="Google" id="ProtNLM"/>
    </source>
</evidence>
<accession>A0A6J4NEM3</accession>
<name>A0A6J4NEM3_9BACT</name>
<gene>
    <name evidence="1" type="ORF">AVDCRST_MAG74-474</name>
</gene>
<dbReference type="AlphaFoldDB" id="A0A6J4NEM3"/>
<protein>
    <recommendedName>
        <fullName evidence="2">Metallothionein</fullName>
    </recommendedName>
</protein>
<organism evidence="1">
    <name type="scientific">uncultured Pyrinomonadaceae bacterium</name>
    <dbReference type="NCBI Taxonomy" id="2283094"/>
    <lineage>
        <taxon>Bacteria</taxon>
        <taxon>Pseudomonadati</taxon>
        <taxon>Acidobacteriota</taxon>
        <taxon>Blastocatellia</taxon>
        <taxon>Blastocatellales</taxon>
        <taxon>Pyrinomonadaceae</taxon>
        <taxon>environmental samples</taxon>
    </lineage>
</organism>
<sequence length="91" mass="10007">MAQCEVCGNDYYLSFEVVTAGNRHVFDCFECAIHKLAPVCAHCGCRIIGHGIEAKETFFCCANCARQSGVSGVADHIWGKEKETAEKYAEQ</sequence>